<evidence type="ECO:0000313" key="2">
    <source>
        <dbReference type="EMBL" id="RHZ87902.1"/>
    </source>
</evidence>
<keyword evidence="1" id="KW-0812">Transmembrane</keyword>
<organism evidence="2 3">
    <name type="scientific">Diversispora epigaea</name>
    <dbReference type="NCBI Taxonomy" id="1348612"/>
    <lineage>
        <taxon>Eukaryota</taxon>
        <taxon>Fungi</taxon>
        <taxon>Fungi incertae sedis</taxon>
        <taxon>Mucoromycota</taxon>
        <taxon>Glomeromycotina</taxon>
        <taxon>Glomeromycetes</taxon>
        <taxon>Diversisporales</taxon>
        <taxon>Diversisporaceae</taxon>
        <taxon>Diversispora</taxon>
    </lineage>
</organism>
<gene>
    <name evidence="2" type="ORF">Glove_29g70</name>
</gene>
<evidence type="ECO:0000256" key="1">
    <source>
        <dbReference type="SAM" id="Phobius"/>
    </source>
</evidence>
<dbReference type="AlphaFoldDB" id="A0A397JKR9"/>
<reference evidence="2 3" key="1">
    <citation type="submission" date="2018-08" db="EMBL/GenBank/DDBJ databases">
        <title>Genome and evolution of the arbuscular mycorrhizal fungus Diversispora epigaea (formerly Glomus versiforme) and its bacterial endosymbionts.</title>
        <authorList>
            <person name="Sun X."/>
            <person name="Fei Z."/>
            <person name="Harrison M."/>
        </authorList>
    </citation>
    <scope>NUCLEOTIDE SEQUENCE [LARGE SCALE GENOMIC DNA]</scope>
    <source>
        <strain evidence="2 3">IT104</strain>
    </source>
</reference>
<accession>A0A397JKR9</accession>
<dbReference type="OrthoDB" id="2434560at2759"/>
<name>A0A397JKR9_9GLOM</name>
<dbReference type="Proteomes" id="UP000266861">
    <property type="component" value="Unassembled WGS sequence"/>
</dbReference>
<keyword evidence="1" id="KW-1133">Transmembrane helix</keyword>
<protein>
    <submittedName>
        <fullName evidence="2">Uncharacterized protein</fullName>
    </submittedName>
</protein>
<dbReference type="EMBL" id="PQFF01000027">
    <property type="protein sequence ID" value="RHZ87902.1"/>
    <property type="molecule type" value="Genomic_DNA"/>
</dbReference>
<evidence type="ECO:0000313" key="3">
    <source>
        <dbReference type="Proteomes" id="UP000266861"/>
    </source>
</evidence>
<comment type="caution">
    <text evidence="2">The sequence shown here is derived from an EMBL/GenBank/DDBJ whole genome shotgun (WGS) entry which is preliminary data.</text>
</comment>
<sequence length="287" mass="34156">MTIEFLQKLSQDFSELLEVGQEPNKETLTAYSAVLHYHMYIHAGIIETENMDTKTLFELMMAANKLKFEKLSEKLENFFIKSKAWMKTHFFFVYHSIFKHNNFKFWKKFSNDIIAKYLNLIFESTEFTSESALISWGTSRNPTLLEKLEECSDVIDKIKPYKKILDKQLWNNLKHPLLLPDRPIKYKILPPRLMLTQELSARVNEIFSNIINEEYIAKISLWSDSRQISYSLTNNPYELQLILRGNKDGFAPITFWIFVMGTLIQLWSLKSKEQTYYWWDTETLFCF</sequence>
<keyword evidence="3" id="KW-1185">Reference proteome</keyword>
<proteinExistence type="predicted"/>
<feature type="transmembrane region" description="Helical" evidence="1">
    <location>
        <begin position="249"/>
        <end position="269"/>
    </location>
</feature>
<keyword evidence="1" id="KW-0472">Membrane</keyword>